<dbReference type="KEGG" id="gog:C1280_17490"/>
<evidence type="ECO:0000256" key="1">
    <source>
        <dbReference type="SAM" id="MobiDB-lite"/>
    </source>
</evidence>
<feature type="transmembrane region" description="Helical" evidence="2">
    <location>
        <begin position="213"/>
        <end position="234"/>
    </location>
</feature>
<evidence type="ECO:0000313" key="4">
    <source>
        <dbReference type="Proteomes" id="UP000245802"/>
    </source>
</evidence>
<keyword evidence="2" id="KW-0472">Membrane</keyword>
<sequence length="247" mass="26734">MNNTCPSCGVLYNVADKDVGRRLKCKKCGVRLTVTEAGLTIDDSPPRDAESSGSDLDDTPAARRRKPPALDPLALLAAVGGVPGVLFGAGIIVVLFFTSLRLLSVPSDERAAEYTKKVALAEQIELRELLNAVAPDKRDPAELEGDKRKEYEDKKKKIEDRYFWKKKIADEDKRATEIGNRRTKVFEGYGTMFGFVLLAFGCLGFLRTQDALLLRIVAGVILTAMVLGLFRLAIGAGAGFGAAVTVG</sequence>
<evidence type="ECO:0000313" key="3">
    <source>
        <dbReference type="EMBL" id="AWM38599.1"/>
    </source>
</evidence>
<protein>
    <recommendedName>
        <fullName evidence="5">Zinc finger/thioredoxin putative domain-containing protein</fullName>
    </recommendedName>
</protein>
<proteinExistence type="predicted"/>
<evidence type="ECO:0008006" key="5">
    <source>
        <dbReference type="Google" id="ProtNLM"/>
    </source>
</evidence>
<accession>A0A2Z3GW08</accession>
<name>A0A2Z3GW08_9BACT</name>
<gene>
    <name evidence="3" type="ORF">C1280_17490</name>
</gene>
<organism evidence="3 4">
    <name type="scientific">Gemmata obscuriglobus</name>
    <dbReference type="NCBI Taxonomy" id="114"/>
    <lineage>
        <taxon>Bacteria</taxon>
        <taxon>Pseudomonadati</taxon>
        <taxon>Planctomycetota</taxon>
        <taxon>Planctomycetia</taxon>
        <taxon>Gemmatales</taxon>
        <taxon>Gemmataceae</taxon>
        <taxon>Gemmata</taxon>
    </lineage>
</organism>
<dbReference type="OrthoDB" id="9779518at2"/>
<dbReference type="EMBL" id="CP025958">
    <property type="protein sequence ID" value="AWM38599.1"/>
    <property type="molecule type" value="Genomic_DNA"/>
</dbReference>
<feature type="transmembrane region" description="Helical" evidence="2">
    <location>
        <begin position="73"/>
        <end position="97"/>
    </location>
</feature>
<reference evidence="3 4" key="1">
    <citation type="submission" date="2018-01" db="EMBL/GenBank/DDBJ databases">
        <title>G. obscuriglobus.</title>
        <authorList>
            <person name="Franke J."/>
            <person name="Blomberg W."/>
            <person name="Selmecki A."/>
        </authorList>
    </citation>
    <scope>NUCLEOTIDE SEQUENCE [LARGE SCALE GENOMIC DNA]</scope>
    <source>
        <strain evidence="3 4">DSM 5831</strain>
    </source>
</reference>
<dbReference type="AlphaFoldDB" id="A0A2Z3GW08"/>
<feature type="region of interest" description="Disordered" evidence="1">
    <location>
        <begin position="41"/>
        <end position="64"/>
    </location>
</feature>
<feature type="transmembrane region" description="Helical" evidence="2">
    <location>
        <begin position="189"/>
        <end position="206"/>
    </location>
</feature>
<dbReference type="Proteomes" id="UP000245802">
    <property type="component" value="Chromosome"/>
</dbReference>
<keyword evidence="2" id="KW-0812">Transmembrane</keyword>
<dbReference type="RefSeq" id="WP_010049260.1">
    <property type="nucleotide sequence ID" value="NZ_CP025958.1"/>
</dbReference>
<keyword evidence="4" id="KW-1185">Reference proteome</keyword>
<dbReference type="Gene3D" id="2.20.28.160">
    <property type="match status" value="1"/>
</dbReference>
<evidence type="ECO:0000256" key="2">
    <source>
        <dbReference type="SAM" id="Phobius"/>
    </source>
</evidence>
<keyword evidence="2" id="KW-1133">Transmembrane helix</keyword>